<evidence type="ECO:0000313" key="1">
    <source>
        <dbReference type="EMBL" id="KAH7978098.1"/>
    </source>
</evidence>
<name>A0ACB8DUN6_DERSI</name>
<dbReference type="EMBL" id="CM023470">
    <property type="protein sequence ID" value="KAH7978098.1"/>
    <property type="molecule type" value="Genomic_DNA"/>
</dbReference>
<dbReference type="Proteomes" id="UP000821865">
    <property type="component" value="Chromosome 1"/>
</dbReference>
<protein>
    <submittedName>
        <fullName evidence="1">Uncharacterized protein</fullName>
    </submittedName>
</protein>
<reference evidence="1" key="1">
    <citation type="submission" date="2020-05" db="EMBL/GenBank/DDBJ databases">
        <title>Large-scale comparative analyses of tick genomes elucidate their genetic diversity and vector capacities.</title>
        <authorList>
            <person name="Jia N."/>
            <person name="Wang J."/>
            <person name="Shi W."/>
            <person name="Du L."/>
            <person name="Sun Y."/>
            <person name="Zhan W."/>
            <person name="Jiang J."/>
            <person name="Wang Q."/>
            <person name="Zhang B."/>
            <person name="Ji P."/>
            <person name="Sakyi L.B."/>
            <person name="Cui X."/>
            <person name="Yuan T."/>
            <person name="Jiang B."/>
            <person name="Yang W."/>
            <person name="Lam T.T.-Y."/>
            <person name="Chang Q."/>
            <person name="Ding S."/>
            <person name="Wang X."/>
            <person name="Zhu J."/>
            <person name="Ruan X."/>
            <person name="Zhao L."/>
            <person name="Wei J."/>
            <person name="Que T."/>
            <person name="Du C."/>
            <person name="Cheng J."/>
            <person name="Dai P."/>
            <person name="Han X."/>
            <person name="Huang E."/>
            <person name="Gao Y."/>
            <person name="Liu J."/>
            <person name="Shao H."/>
            <person name="Ye R."/>
            <person name="Li L."/>
            <person name="Wei W."/>
            <person name="Wang X."/>
            <person name="Wang C."/>
            <person name="Yang T."/>
            <person name="Huo Q."/>
            <person name="Li W."/>
            <person name="Guo W."/>
            <person name="Chen H."/>
            <person name="Zhou L."/>
            <person name="Ni X."/>
            <person name="Tian J."/>
            <person name="Zhou Y."/>
            <person name="Sheng Y."/>
            <person name="Liu T."/>
            <person name="Pan Y."/>
            <person name="Xia L."/>
            <person name="Li J."/>
            <person name="Zhao F."/>
            <person name="Cao W."/>
        </authorList>
    </citation>
    <scope>NUCLEOTIDE SEQUENCE</scope>
    <source>
        <strain evidence="1">Dsil-2018</strain>
    </source>
</reference>
<keyword evidence="2" id="KW-1185">Reference proteome</keyword>
<proteinExistence type="predicted"/>
<organism evidence="1 2">
    <name type="scientific">Dermacentor silvarum</name>
    <name type="common">Tick</name>
    <dbReference type="NCBI Taxonomy" id="543639"/>
    <lineage>
        <taxon>Eukaryota</taxon>
        <taxon>Metazoa</taxon>
        <taxon>Ecdysozoa</taxon>
        <taxon>Arthropoda</taxon>
        <taxon>Chelicerata</taxon>
        <taxon>Arachnida</taxon>
        <taxon>Acari</taxon>
        <taxon>Parasitiformes</taxon>
        <taxon>Ixodida</taxon>
        <taxon>Ixodoidea</taxon>
        <taxon>Ixodidae</taxon>
        <taxon>Rhipicephalinae</taxon>
        <taxon>Dermacentor</taxon>
    </lineage>
</organism>
<accession>A0ACB8DUN6</accession>
<evidence type="ECO:0000313" key="2">
    <source>
        <dbReference type="Proteomes" id="UP000821865"/>
    </source>
</evidence>
<comment type="caution">
    <text evidence="1">The sequence shown here is derived from an EMBL/GenBank/DDBJ whole genome shotgun (WGS) entry which is preliminary data.</text>
</comment>
<gene>
    <name evidence="1" type="ORF">HPB49_004474</name>
</gene>
<sequence length="489" mass="53225">MDTAWAEYGVFATLMVANFTLGLYFSFRRRSLKSTADEVFLGSRTLHSVPLAVSALASIMSSIGIIGISAHVYAYGTHMFWNQVLVPLNALIVAHVVVPVLYRLRVTSVFEYLRMRYGDKVGLTACVLYFFLSVSNAFYSSKSISLGKLTWIFGVSANWCSFIIGLAGCIYTALGGLRGVVWTDCAQAGIVLLAPATIMIKIAYDAHMKDLTLRPFSDFAVKTFMFESSFDFTKDENVWACLIGLSTMYIYRGGVDQMIVQRFLASRNLKEAQRTAVVGTVLVLIYYGVASSLGVALIYWFRDCDPMLTGAITSYDQIVPYYVKKNLNEFPCFSGLFLAGVVSAATSTISSLINSQSAIIYVDIAARYFKVDEKHSAAVTKGIALVIGAIMTAYAMAAPHLGSAAKIIMVFYNSATGPFVGLFFLAVVFPWANGIGAAVATTLLSCLTLWQAIGKTLSGVRFPKMPVTTEMCPVNLTLPGVLVNEESSV</sequence>